<dbReference type="InterPro" id="IPR050570">
    <property type="entry name" value="Cell_wall_metabolism_enzyme"/>
</dbReference>
<sequence length="223" mass="24762">MATQTTDFFPLMGEALNRDNTLGLDMSAANRSLCQIDLQDTLAFSAFISGLLADGQKKYGVGGYAEKRAIYQRSQVFAHQLCTFRNIHLGVDIWAPSGTAVFCPLPGKVHSFQDNAGFGNYGPTIILEHHWQKETIFSLYGHLSRKDLNQLKPGQTFLSGEKIGHLGPAGENGNWPPHVHFQIIRDLGNWSGDYPGVCTEMETDHYLSNCPDPCSWLGLQAFW</sequence>
<dbReference type="PANTHER" id="PTHR21666">
    <property type="entry name" value="PEPTIDASE-RELATED"/>
    <property type="match status" value="1"/>
</dbReference>
<evidence type="ECO:0000259" key="1">
    <source>
        <dbReference type="Pfam" id="PF01551"/>
    </source>
</evidence>
<gene>
    <name evidence="2" type="ORF">SAMN05192553_103274</name>
</gene>
<evidence type="ECO:0000313" key="2">
    <source>
        <dbReference type="EMBL" id="SEJ32814.1"/>
    </source>
</evidence>
<dbReference type="GO" id="GO:0004222">
    <property type="term" value="F:metalloendopeptidase activity"/>
    <property type="evidence" value="ECO:0007669"/>
    <property type="project" value="TreeGrafter"/>
</dbReference>
<feature type="domain" description="M23ase beta-sheet core" evidence="1">
    <location>
        <begin position="87"/>
        <end position="185"/>
    </location>
</feature>
<accession>A0A1H6XYX6</accession>
<dbReference type="CDD" id="cd12797">
    <property type="entry name" value="M23_peptidase"/>
    <property type="match status" value="1"/>
</dbReference>
<dbReference type="AlphaFoldDB" id="A0A1H6XYX6"/>
<dbReference type="Pfam" id="PF01551">
    <property type="entry name" value="Peptidase_M23"/>
    <property type="match status" value="1"/>
</dbReference>
<organism evidence="2 3">
    <name type="scientific">Cyclobacterium xiamenense</name>
    <dbReference type="NCBI Taxonomy" id="1297121"/>
    <lineage>
        <taxon>Bacteria</taxon>
        <taxon>Pseudomonadati</taxon>
        <taxon>Bacteroidota</taxon>
        <taxon>Cytophagia</taxon>
        <taxon>Cytophagales</taxon>
        <taxon>Cyclobacteriaceae</taxon>
        <taxon>Cyclobacterium</taxon>
    </lineage>
</organism>
<dbReference type="SUPFAM" id="SSF51261">
    <property type="entry name" value="Duplicated hybrid motif"/>
    <property type="match status" value="1"/>
</dbReference>
<dbReference type="PANTHER" id="PTHR21666:SF270">
    <property type="entry name" value="MUREIN HYDROLASE ACTIVATOR ENVC"/>
    <property type="match status" value="1"/>
</dbReference>
<dbReference type="RefSeq" id="WP_092173566.1">
    <property type="nucleotide sequence ID" value="NZ_FNZH01000003.1"/>
</dbReference>
<dbReference type="InterPro" id="IPR011055">
    <property type="entry name" value="Dup_hybrid_motif"/>
</dbReference>
<dbReference type="InterPro" id="IPR016047">
    <property type="entry name" value="M23ase_b-sheet_dom"/>
</dbReference>
<name>A0A1H6XYX6_9BACT</name>
<protein>
    <submittedName>
        <fullName evidence="2">Peptidase family M23</fullName>
    </submittedName>
</protein>
<proteinExistence type="predicted"/>
<dbReference type="Proteomes" id="UP000199403">
    <property type="component" value="Unassembled WGS sequence"/>
</dbReference>
<dbReference type="EMBL" id="FNZH01000003">
    <property type="protein sequence ID" value="SEJ32814.1"/>
    <property type="molecule type" value="Genomic_DNA"/>
</dbReference>
<keyword evidence="3" id="KW-1185">Reference proteome</keyword>
<reference evidence="3" key="1">
    <citation type="submission" date="2016-10" db="EMBL/GenBank/DDBJ databases">
        <authorList>
            <person name="Varghese N."/>
            <person name="Submissions S."/>
        </authorList>
    </citation>
    <scope>NUCLEOTIDE SEQUENCE [LARGE SCALE GENOMIC DNA]</scope>
    <source>
        <strain evidence="3">IBRC-M 10761</strain>
    </source>
</reference>
<dbReference type="Gene3D" id="2.70.70.10">
    <property type="entry name" value="Glucose Permease (Domain IIA)"/>
    <property type="match status" value="1"/>
</dbReference>
<evidence type="ECO:0000313" key="3">
    <source>
        <dbReference type="Proteomes" id="UP000199403"/>
    </source>
</evidence>
<dbReference type="STRING" id="1416801.SAMN05192553_103274"/>
<dbReference type="OrthoDB" id="9801052at2"/>